<accession>A0ABQ7YFM6</accession>
<evidence type="ECO:0008006" key="3">
    <source>
        <dbReference type="Google" id="ProtNLM"/>
    </source>
</evidence>
<evidence type="ECO:0000313" key="1">
    <source>
        <dbReference type="EMBL" id="KAH0866098.1"/>
    </source>
</evidence>
<dbReference type="EMBL" id="JAGKQM010000018">
    <property type="protein sequence ID" value="KAH0866098.1"/>
    <property type="molecule type" value="Genomic_DNA"/>
</dbReference>
<feature type="non-terminal residue" evidence="1">
    <location>
        <position position="1"/>
    </location>
</feature>
<organism evidence="1 2">
    <name type="scientific">Brassica napus</name>
    <name type="common">Rape</name>
    <dbReference type="NCBI Taxonomy" id="3708"/>
    <lineage>
        <taxon>Eukaryota</taxon>
        <taxon>Viridiplantae</taxon>
        <taxon>Streptophyta</taxon>
        <taxon>Embryophyta</taxon>
        <taxon>Tracheophyta</taxon>
        <taxon>Spermatophyta</taxon>
        <taxon>Magnoliopsida</taxon>
        <taxon>eudicotyledons</taxon>
        <taxon>Gunneridae</taxon>
        <taxon>Pentapetalae</taxon>
        <taxon>rosids</taxon>
        <taxon>malvids</taxon>
        <taxon>Brassicales</taxon>
        <taxon>Brassicaceae</taxon>
        <taxon>Brassiceae</taxon>
        <taxon>Brassica</taxon>
    </lineage>
</organism>
<keyword evidence="2" id="KW-1185">Reference proteome</keyword>
<reference evidence="1 2" key="1">
    <citation type="submission" date="2021-05" db="EMBL/GenBank/DDBJ databases">
        <title>Genome Assembly of Synthetic Allotetraploid Brassica napus Reveals Homoeologous Exchanges between Subgenomes.</title>
        <authorList>
            <person name="Davis J.T."/>
        </authorList>
    </citation>
    <scope>NUCLEOTIDE SEQUENCE [LARGE SCALE GENOMIC DNA]</scope>
    <source>
        <strain evidence="2">cv. Da-Ae</strain>
        <tissue evidence="1">Seedling</tissue>
    </source>
</reference>
<sequence>SSDLISDLPDSLLGQILSDLSEGIVPAVDLDSHDFLEAEDNFVSFVDMFIGSENELHSNRFKFIHEVYELDVPRKVCPLNISNKANEDCQDYLVDMPLSLYSCEILVDLTLYRMLLDHPESVPLPCVKIMHLEMVKFDVREPNECLIAVCVLSKSLKKFKIEAGPCEGCINDGIDYALAIDAPKLKCMTLIDHRSDNFIIHNIGPKVSDVNLNVNMMNHWNQMIRSR</sequence>
<name>A0ABQ7YFM6_BRANA</name>
<dbReference type="Proteomes" id="UP000824890">
    <property type="component" value="Unassembled WGS sequence"/>
</dbReference>
<comment type="caution">
    <text evidence="1">The sequence shown here is derived from an EMBL/GenBank/DDBJ whole genome shotgun (WGS) entry which is preliminary data.</text>
</comment>
<dbReference type="PANTHER" id="PTHR31900">
    <property type="entry name" value="F-BOX/RNI SUPERFAMILY PROTEIN-RELATED"/>
    <property type="match status" value="1"/>
</dbReference>
<proteinExistence type="predicted"/>
<dbReference type="InterPro" id="IPR050232">
    <property type="entry name" value="FBL13/AtMIF1-like"/>
</dbReference>
<dbReference type="PANTHER" id="PTHR31900:SF33">
    <property type="entry name" value="PROTEIN WITH RNI-LIKE_FBD-LIKE DOMAIN"/>
    <property type="match status" value="1"/>
</dbReference>
<gene>
    <name evidence="1" type="ORF">HID58_083309</name>
</gene>
<evidence type="ECO:0000313" key="2">
    <source>
        <dbReference type="Proteomes" id="UP000824890"/>
    </source>
</evidence>
<protein>
    <recommendedName>
        <fullName evidence="3">FBD domain-containing protein</fullName>
    </recommendedName>
</protein>